<name>A0A8T8E430_9EURY</name>
<protein>
    <submittedName>
        <fullName evidence="2">Uncharacterized protein</fullName>
    </submittedName>
</protein>
<evidence type="ECO:0000256" key="1">
    <source>
        <dbReference type="SAM" id="MobiDB-lite"/>
    </source>
</evidence>
<dbReference type="GeneID" id="62874532"/>
<proteinExistence type="predicted"/>
<dbReference type="EMBL" id="CP069188">
    <property type="protein sequence ID" value="QRV16323.1"/>
    <property type="molecule type" value="Genomic_DNA"/>
</dbReference>
<accession>A0A8T8E430</accession>
<sequence>MTEDTTSESSDTALENRETTTTKAIAGKINPVQSAIEMLEDELPPTLIRKLDHLKGALATIEDWADDAEPHDIDALVGAKTIIDAEQQRVEDLRSQAGSGQTAVIQKFEKVTDRLSDLKDTVEPLTFTTTAYVVYVNGQFVARYSDGDVTVETLLEDAGKEDPDELGLFPLDGFNGDRQTDQAFPADQDLDLSDEHRTFFESTSDGGKIA</sequence>
<dbReference type="Proteomes" id="UP000637819">
    <property type="component" value="Chromosome"/>
</dbReference>
<dbReference type="AlphaFoldDB" id="A0A8T8E430"/>
<gene>
    <name evidence="2" type="ORF">JMJ58_05370</name>
</gene>
<evidence type="ECO:0000313" key="3">
    <source>
        <dbReference type="Proteomes" id="UP000637819"/>
    </source>
</evidence>
<keyword evidence="3" id="KW-1185">Reference proteome</keyword>
<organism evidence="2 3">
    <name type="scientific">Haloterrigena salifodinae</name>
    <dbReference type="NCBI Taxonomy" id="2675099"/>
    <lineage>
        <taxon>Archaea</taxon>
        <taxon>Methanobacteriati</taxon>
        <taxon>Methanobacteriota</taxon>
        <taxon>Stenosarchaea group</taxon>
        <taxon>Halobacteria</taxon>
        <taxon>Halobacteriales</taxon>
        <taxon>Natrialbaceae</taxon>
        <taxon>Haloterrigena</taxon>
    </lineage>
</organism>
<dbReference type="KEGG" id="hsal:JMJ58_05370"/>
<reference evidence="2 3" key="1">
    <citation type="submission" date="2021-01" db="EMBL/GenBank/DDBJ databases">
        <title>Genome Sequence and Methylation Pattern of Haloterrigena salifodinae BOL5-1, An Extremely Halophilic Archaeon from a Bolivian Salt Mine.</title>
        <authorList>
            <person name="DasSarma P."/>
            <person name="Anton B.P."/>
            <person name="DasSarma S.L."/>
            <person name="von Ehrenheim H.A.L."/>
            <person name="Martinez F.L."/>
            <person name="Guzman D."/>
            <person name="Roberts R.J."/>
            <person name="DasSarma S."/>
        </authorList>
    </citation>
    <scope>NUCLEOTIDE SEQUENCE [LARGE SCALE GENOMIC DNA]</scope>
    <source>
        <strain evidence="2 3">BOL5-1</strain>
    </source>
</reference>
<dbReference type="RefSeq" id="WP_204748631.1">
    <property type="nucleotide sequence ID" value="NZ_CP069188.1"/>
</dbReference>
<dbReference type="OrthoDB" id="350075at2157"/>
<evidence type="ECO:0000313" key="2">
    <source>
        <dbReference type="EMBL" id="QRV16323.1"/>
    </source>
</evidence>
<feature type="region of interest" description="Disordered" evidence="1">
    <location>
        <begin position="1"/>
        <end position="27"/>
    </location>
</feature>